<sequence>MYPIVCQTSQGSPPTSQLPHAPPTVSTNDAPLASNDQTALIQQLYTTVEKLTSELNQARLEIQSLQNRINDMTEPIPQAAMTDFPPLPGSSKHTTDFPDAPWHNTAKVQALKHLSNQQREQRRVQRQAAAARFLQPPSENQGFKYLYVPTKARIPVGTLRTTFRKLGINNARILDVHYPARNIAAILIHNDFEQEFKDLLRHHNVPIKDDFKPFSGTILADPKYADLSSEERDSIATELQKTRLSRALDHIRPPVKYAVARYFLDQHWIPRSKFDYIIAERYNPKVSAIFAQTHSSQPNHTEEEDFVMDTQEETAIQNLLSSGTDTPAISPILQLSQTSDLLFITETWLLSPNRYPTTWSQYHTYGSPTNSYNVHRGTLGLALLVNPNCKLPVYQLSHDHTLLAKYSLSIVLSSKILIHCLYLPPSLEAEDVSQILDLLPLHFSSTTTTIICGDFNARMGGFTGDTRTNAAGRRLFNWMTAHNLILWNERLCYGEPTSYTFHGNSIIDFFFSNTELHAPALRIRDDLSLNSNHKFMTLSFSLPDIPVDTLPPSRTTWNLGKLKRQANRDKYREVFIQNLPLILPPPASISFSDRPEACRYIDYIHDTLCDTIISTLDSVCGRRSSQTIDYSKDFWTHEMTAAFNRKEYYYKKWRKARGLNCLKYWLQHQEAQAALRRLVTKRRKEMWKLFCDQMAQGEYTKAIAKFSKIRKNRKIKATFTTTEGPQHSADTMAHHLQQIYAGNFLPARAPRDVPSQLDPQPFDITNCPFDIDTINTAIKELPQHKAPGVDYFTIEMLSRITDIMTRILLYIFRLCWQWSYTPLPWRVAQVIPIQKRSSFPSCPSLDIAQGGFRPARSTLDQALCLLEICSILRRKHRTPPTLAFLDIKSAYDTVDRDFIWQTLQPSLSPPLIALIRHLFDDVYIEVLVSNATSSRFTPTTGVLQGSILSPFLYSIYINQLPSILRHQPLDESPSQDICRLTESLNCLLYADDVVLIANPTELEVLLQKCEEHSQRLGYRWNSLKCAILAPPTDSRRYSFYDTLLPRQTSFSYLGIPISPGGFLNTNDLVQNNINKALQTMNQMSALGVNHKGFDHLLSVRFYTQIVRSQLEYGLAISPISTTQLKKLEACQTQCIRKTFGGSTRSSTKVMLHLVNQPTMKERVHILQAKFLLRSICSPDDTLVAKFLPHIRSSSSHSQ</sequence>
<protein>
    <recommendedName>
        <fullName evidence="3">Reverse transcriptase domain-containing protein</fullName>
    </recommendedName>
</protein>
<dbReference type="PANTHER" id="PTHR19446">
    <property type="entry name" value="REVERSE TRANSCRIPTASES"/>
    <property type="match status" value="1"/>
</dbReference>
<accession>A0A9P7C5N0</accession>
<dbReference type="InterPro" id="IPR000477">
    <property type="entry name" value="RT_dom"/>
</dbReference>
<dbReference type="CDD" id="cd01650">
    <property type="entry name" value="RT_nLTR_like"/>
    <property type="match status" value="1"/>
</dbReference>
<dbReference type="SUPFAM" id="SSF56672">
    <property type="entry name" value="DNA/RNA polymerases"/>
    <property type="match status" value="1"/>
</dbReference>
<feature type="domain" description="Reverse transcriptase" evidence="3">
    <location>
        <begin position="814"/>
        <end position="1057"/>
    </location>
</feature>
<comment type="caution">
    <text evidence="4">The sequence shown here is derived from an EMBL/GenBank/DDBJ whole genome shotgun (WGS) entry which is preliminary data.</text>
</comment>
<dbReference type="SUPFAM" id="SSF56219">
    <property type="entry name" value="DNase I-like"/>
    <property type="match status" value="1"/>
</dbReference>
<organism evidence="4 5">
    <name type="scientific">Rhizopus oryzae</name>
    <name type="common">Mucormycosis agent</name>
    <name type="synonym">Rhizopus arrhizus var. delemar</name>
    <dbReference type="NCBI Taxonomy" id="64495"/>
    <lineage>
        <taxon>Eukaryota</taxon>
        <taxon>Fungi</taxon>
        <taxon>Fungi incertae sedis</taxon>
        <taxon>Mucoromycota</taxon>
        <taxon>Mucoromycotina</taxon>
        <taxon>Mucoromycetes</taxon>
        <taxon>Mucorales</taxon>
        <taxon>Mucorineae</taxon>
        <taxon>Rhizopodaceae</taxon>
        <taxon>Rhizopus</taxon>
    </lineage>
</organism>
<dbReference type="AlphaFoldDB" id="A0A9P7C5N0"/>
<keyword evidence="1" id="KW-0175">Coiled coil</keyword>
<dbReference type="PROSITE" id="PS50878">
    <property type="entry name" value="RT_POL"/>
    <property type="match status" value="1"/>
</dbReference>
<dbReference type="GO" id="GO:0003824">
    <property type="term" value="F:catalytic activity"/>
    <property type="evidence" value="ECO:0007669"/>
    <property type="project" value="InterPro"/>
</dbReference>
<evidence type="ECO:0000313" key="4">
    <source>
        <dbReference type="EMBL" id="KAG1536453.1"/>
    </source>
</evidence>
<evidence type="ECO:0000259" key="3">
    <source>
        <dbReference type="PROSITE" id="PS50878"/>
    </source>
</evidence>
<feature type="coiled-coil region" evidence="1">
    <location>
        <begin position="41"/>
        <end position="75"/>
    </location>
</feature>
<dbReference type="Proteomes" id="UP000717996">
    <property type="component" value="Unassembled WGS sequence"/>
</dbReference>
<gene>
    <name evidence="4" type="ORF">G6F51_010962</name>
</gene>
<reference evidence="4" key="1">
    <citation type="journal article" date="2020" name="Microb. Genom.">
        <title>Genetic diversity of clinical and environmental Mucorales isolates obtained from an investigation of mucormycosis cases among solid organ transplant recipients.</title>
        <authorList>
            <person name="Nguyen M.H."/>
            <person name="Kaul D."/>
            <person name="Muto C."/>
            <person name="Cheng S.J."/>
            <person name="Richter R.A."/>
            <person name="Bruno V.M."/>
            <person name="Liu G."/>
            <person name="Beyhan S."/>
            <person name="Sundermann A.J."/>
            <person name="Mounaud S."/>
            <person name="Pasculle A.W."/>
            <person name="Nierman W.C."/>
            <person name="Driscoll E."/>
            <person name="Cumbie R."/>
            <person name="Clancy C.J."/>
            <person name="Dupont C.L."/>
        </authorList>
    </citation>
    <scope>NUCLEOTIDE SEQUENCE</scope>
    <source>
        <strain evidence="4">GL16</strain>
    </source>
</reference>
<evidence type="ECO:0000313" key="5">
    <source>
        <dbReference type="Proteomes" id="UP000717996"/>
    </source>
</evidence>
<dbReference type="Pfam" id="PF14529">
    <property type="entry name" value="Exo_endo_phos_2"/>
    <property type="match status" value="1"/>
</dbReference>
<dbReference type="Pfam" id="PF00078">
    <property type="entry name" value="RVT_1"/>
    <property type="match status" value="1"/>
</dbReference>
<dbReference type="InterPro" id="IPR043502">
    <property type="entry name" value="DNA/RNA_pol_sf"/>
</dbReference>
<proteinExistence type="predicted"/>
<feature type="region of interest" description="Disordered" evidence="2">
    <location>
        <begin position="1"/>
        <end position="32"/>
    </location>
</feature>
<evidence type="ECO:0000256" key="1">
    <source>
        <dbReference type="SAM" id="Coils"/>
    </source>
</evidence>
<dbReference type="EMBL" id="JAANIT010002433">
    <property type="protein sequence ID" value="KAG1536453.1"/>
    <property type="molecule type" value="Genomic_DNA"/>
</dbReference>
<dbReference type="InterPro" id="IPR005135">
    <property type="entry name" value="Endo/exonuclease/phosphatase"/>
</dbReference>
<dbReference type="InterPro" id="IPR036691">
    <property type="entry name" value="Endo/exonu/phosph_ase_sf"/>
</dbReference>
<evidence type="ECO:0000256" key="2">
    <source>
        <dbReference type="SAM" id="MobiDB-lite"/>
    </source>
</evidence>
<name>A0A9P7C5N0_RHIOR</name>
<dbReference type="Gene3D" id="3.60.10.10">
    <property type="entry name" value="Endonuclease/exonuclease/phosphatase"/>
    <property type="match status" value="1"/>
</dbReference>